<accession>E6VUM4</accession>
<dbReference type="AlphaFoldDB" id="E6VUM4"/>
<name>E6VUM4_PSEA9</name>
<dbReference type="Gene3D" id="3.30.950.30">
    <property type="entry name" value="Schlafen, AAA domain"/>
    <property type="match status" value="1"/>
</dbReference>
<dbReference type="KEGG" id="das:Daes_1251"/>
<dbReference type="Proteomes" id="UP000002191">
    <property type="component" value="Chromosome"/>
</dbReference>
<dbReference type="PANTHER" id="PTHR30595:SF6">
    <property type="entry name" value="SCHLAFEN ALBA-2 DOMAIN-CONTAINING PROTEIN"/>
    <property type="match status" value="1"/>
</dbReference>
<keyword evidence="1" id="KW-0472">Membrane</keyword>
<evidence type="ECO:0000259" key="2">
    <source>
        <dbReference type="Pfam" id="PF04326"/>
    </source>
</evidence>
<gene>
    <name evidence="3" type="ordered locus">Daes_1251</name>
</gene>
<dbReference type="PANTHER" id="PTHR30595">
    <property type="entry name" value="GLPR-RELATED TRANSCRIPTIONAL REPRESSOR"/>
    <property type="match status" value="1"/>
</dbReference>
<keyword evidence="1" id="KW-0812">Transmembrane</keyword>
<dbReference type="InterPro" id="IPR007421">
    <property type="entry name" value="Schlafen_AlbA_2_dom"/>
</dbReference>
<feature type="transmembrane region" description="Helical" evidence="1">
    <location>
        <begin position="21"/>
        <end position="45"/>
    </location>
</feature>
<dbReference type="RefSeq" id="WP_013514196.1">
    <property type="nucleotide sequence ID" value="NC_014844.1"/>
</dbReference>
<organism evidence="3 4">
    <name type="scientific">Pseudodesulfovibrio aespoeensis (strain ATCC 700646 / DSM 10631 / Aspo-2)</name>
    <name type="common">Desulfovibrio aespoeensis</name>
    <dbReference type="NCBI Taxonomy" id="643562"/>
    <lineage>
        <taxon>Bacteria</taxon>
        <taxon>Pseudomonadati</taxon>
        <taxon>Thermodesulfobacteriota</taxon>
        <taxon>Desulfovibrionia</taxon>
        <taxon>Desulfovibrionales</taxon>
        <taxon>Desulfovibrionaceae</taxon>
    </lineage>
</organism>
<keyword evidence="1" id="KW-1133">Transmembrane helix</keyword>
<sequence precursor="true">MFKRISRRSRSRTRNLMRGRNLYRLLFSGVILAMAAIAALAFWGVHEVRRDAASVAVESSARGLSGAVTVLVNAVSASNIDLTGKDFGSLEPAHLRDVFAAILEKHAVLASAMVSDGDGLRYMLTRRRGGLLEGVAATGAQGDPSSDLRWTLWTSDGNSRPTQARGRYDKAAVDAVLADEFRQLAPGQVRWRSTDRLLDAGESWITASSLAESRGRKIMLSFILPVNAVVSQLVGAEKGRAEKVFLSWASGSILSIGDGAVIAGPGQTRVPQPVGSVTDPVIARAAELLAADASLRSVPVSMRVAGETWWVYLMPLSVFEDSMSLGVAVPMKSVVPAMGSDTFLQFFGGGLVLLAACALFLLRRYRARIETLGMRHGAARTAQDVLSLIAEGECSVLEFKQTMRFNLKAGKNGKEIEHAIVKTVAAFMNSEGGMLLIGVADDGMVTGFGEDNFASDDKALLHLNNLVNQYVGAEFSRYVDTMVIEVNGRPVIRVLCTPASAPAILKTGQSEEFYVRSGPASRQLTLSQFYEWLQNH</sequence>
<evidence type="ECO:0000256" key="1">
    <source>
        <dbReference type="SAM" id="Phobius"/>
    </source>
</evidence>
<proteinExistence type="predicted"/>
<protein>
    <submittedName>
        <fullName evidence="3">AAA-4 family protein</fullName>
    </submittedName>
</protein>
<feature type="domain" description="Schlafen AlbA-2" evidence="2">
    <location>
        <begin position="394"/>
        <end position="524"/>
    </location>
</feature>
<dbReference type="EMBL" id="CP002431">
    <property type="protein sequence ID" value="ADU62265.1"/>
    <property type="molecule type" value="Genomic_DNA"/>
</dbReference>
<dbReference type="STRING" id="643562.Daes_1251"/>
<reference evidence="3 4" key="2">
    <citation type="journal article" date="2014" name="Genome Announc.">
        <title>Complete Genome Sequence of the Subsurface, Mesophilic Sulfate-Reducing Bacterium Desulfovibrio aespoeensis Aspo-2.</title>
        <authorList>
            <person name="Pedersen K."/>
            <person name="Bengtsson A."/>
            <person name="Edlund J."/>
            <person name="Rabe L."/>
            <person name="Hazen T."/>
            <person name="Chakraborty R."/>
            <person name="Goodwin L."/>
            <person name="Shapiro N."/>
        </authorList>
    </citation>
    <scope>NUCLEOTIDE SEQUENCE [LARGE SCALE GENOMIC DNA]</scope>
    <source>
        <strain evidence="4">ATCC 700646 / DSM 10631 / Aspo-2</strain>
    </source>
</reference>
<dbReference type="eggNOG" id="COG2865">
    <property type="taxonomic scope" value="Bacteria"/>
</dbReference>
<dbReference type="OrthoDB" id="9798761at2"/>
<dbReference type="HOGENOM" id="CLU_524510_0_0_7"/>
<reference evidence="4" key="1">
    <citation type="submission" date="2010-12" db="EMBL/GenBank/DDBJ databases">
        <title>Complete sequence of Desulfovibrio aespoeensis Aspo-2.</title>
        <authorList>
            <consortium name="US DOE Joint Genome Institute"/>
            <person name="Lucas S."/>
            <person name="Copeland A."/>
            <person name="Lapidus A."/>
            <person name="Cheng J.-F."/>
            <person name="Goodwin L."/>
            <person name="Pitluck S."/>
            <person name="Chertkov O."/>
            <person name="Misra M."/>
            <person name="Detter J.C."/>
            <person name="Han C."/>
            <person name="Tapia R."/>
            <person name="Land M."/>
            <person name="Hauser L."/>
            <person name="Kyrpides N."/>
            <person name="Ivanova N."/>
            <person name="Ovchinnikova G."/>
            <person name="Pedersen K."/>
            <person name="Jagevall S."/>
            <person name="Hazen T."/>
            <person name="Woyke T."/>
        </authorList>
    </citation>
    <scope>NUCLEOTIDE SEQUENCE [LARGE SCALE GENOMIC DNA]</scope>
    <source>
        <strain evidence="4">ATCC 700646 / DSM 10631 / Aspo-2</strain>
    </source>
</reference>
<dbReference type="InterPro" id="IPR038461">
    <property type="entry name" value="Schlafen_AlbA_2_dom_sf"/>
</dbReference>
<dbReference type="Pfam" id="PF04326">
    <property type="entry name" value="SLFN_AlbA_2"/>
    <property type="match status" value="1"/>
</dbReference>
<evidence type="ECO:0000313" key="3">
    <source>
        <dbReference type="EMBL" id="ADU62265.1"/>
    </source>
</evidence>
<evidence type="ECO:0000313" key="4">
    <source>
        <dbReference type="Proteomes" id="UP000002191"/>
    </source>
</evidence>
<feature type="transmembrane region" description="Helical" evidence="1">
    <location>
        <begin position="343"/>
        <end position="362"/>
    </location>
</feature>
<keyword evidence="4" id="KW-1185">Reference proteome</keyword>